<dbReference type="VEuPathDB" id="TriTrypDB:LDHU3_35.6950"/>
<name>A0A6J8FTF9_LEIDO</name>
<reference evidence="3" key="1">
    <citation type="submission" date="2020-06" db="EMBL/GenBank/DDBJ databases">
        <authorList>
            <person name="Camacho E."/>
            <person name="Gonzalez-de la Fuente S."/>
            <person name="Rastrojo A."/>
            <person name="Peiro-Pastor R."/>
            <person name="Solana JC."/>
            <person name="Tabera L."/>
            <person name="Gamarro F."/>
            <person name="Carrasco-Ramiro F."/>
            <person name="Requena JM."/>
            <person name="Aguado B."/>
        </authorList>
    </citation>
    <scope>NUCLEOTIDE SEQUENCE</scope>
</reference>
<protein>
    <submittedName>
        <fullName evidence="3">Hypothetical_protein_conserved</fullName>
    </submittedName>
</protein>
<organism evidence="3 4">
    <name type="scientific">Leishmania donovani</name>
    <dbReference type="NCBI Taxonomy" id="5661"/>
    <lineage>
        <taxon>Eukaryota</taxon>
        <taxon>Discoba</taxon>
        <taxon>Euglenozoa</taxon>
        <taxon>Kinetoplastea</taxon>
        <taxon>Metakinetoplastina</taxon>
        <taxon>Trypanosomatida</taxon>
        <taxon>Trypanosomatidae</taxon>
        <taxon>Leishmaniinae</taxon>
        <taxon>Leishmania</taxon>
    </lineage>
</organism>
<feature type="signal peptide" evidence="2">
    <location>
        <begin position="1"/>
        <end position="20"/>
    </location>
</feature>
<accession>A0A6J8FTF9</accession>
<evidence type="ECO:0000256" key="2">
    <source>
        <dbReference type="SAM" id="SignalP"/>
    </source>
</evidence>
<dbReference type="Proteomes" id="UP000601710">
    <property type="component" value="Chromosome 35"/>
</dbReference>
<proteinExistence type="predicted"/>
<dbReference type="VEuPathDB" id="TriTrypDB:LdBPK_355210.1"/>
<sequence>MHLFALLLLLLSLVIGLMLAVPGRGARKCFVTDAAPAVPFGLELCYMHSHNACCLPGNDKDIQTAYSALVPKGQGCVAGSQRIYTSLYALRQYLCLPCDPKEPLYRFESVKGDMVDGGLVPPSTNSVAGEQTWRICRSFLYGKEGTRKGLWGHDGSRYAECGVIVSSCMSTPVFNITAASFQSPSPSCVASNELIIPSITFRGSPNPALEMLSMVTQSIPDFQIVIVNDSDPNYDYDKTPCFGRDATAAVASATLSGWVSAVALVLLLWL</sequence>
<gene>
    <name evidence="3" type="ORF">LDHU3_35.6950</name>
</gene>
<keyword evidence="1" id="KW-1133">Transmembrane helix</keyword>
<evidence type="ECO:0000256" key="1">
    <source>
        <dbReference type="SAM" id="Phobius"/>
    </source>
</evidence>
<feature type="chain" id="PRO_5026736165" evidence="2">
    <location>
        <begin position="21"/>
        <end position="270"/>
    </location>
</feature>
<dbReference type="EMBL" id="LR812655">
    <property type="protein sequence ID" value="CAC5434551.1"/>
    <property type="molecule type" value="Genomic_DNA"/>
</dbReference>
<keyword evidence="1" id="KW-0472">Membrane</keyword>
<keyword evidence="1" id="KW-0812">Transmembrane</keyword>
<keyword evidence="2" id="KW-0732">Signal</keyword>
<evidence type="ECO:0000313" key="4">
    <source>
        <dbReference type="Proteomes" id="UP000601710"/>
    </source>
</evidence>
<dbReference type="VEuPathDB" id="TriTrypDB:LdCL_350057900"/>
<evidence type="ECO:0000313" key="3">
    <source>
        <dbReference type="EMBL" id="CAC5434551.1"/>
    </source>
</evidence>
<dbReference type="AlphaFoldDB" id="A0A6J8FTF9"/>
<feature type="transmembrane region" description="Helical" evidence="1">
    <location>
        <begin position="248"/>
        <end position="269"/>
    </location>
</feature>